<reference evidence="2" key="2">
    <citation type="submission" date="2019-04" db="UniProtKB">
        <authorList>
            <consortium name="EnsemblPlants"/>
        </authorList>
    </citation>
    <scope>IDENTIFICATION</scope>
    <source>
        <strain evidence="2">cv. Heinz 1706</strain>
    </source>
</reference>
<name>A0A494G8B0_SOLLC</name>
<keyword evidence="3" id="KW-1185">Reference proteome</keyword>
<organism evidence="2">
    <name type="scientific">Solanum lycopersicum</name>
    <name type="common">Tomato</name>
    <name type="synonym">Lycopersicon esculentum</name>
    <dbReference type="NCBI Taxonomy" id="4081"/>
    <lineage>
        <taxon>Eukaryota</taxon>
        <taxon>Viridiplantae</taxon>
        <taxon>Streptophyta</taxon>
        <taxon>Embryophyta</taxon>
        <taxon>Tracheophyta</taxon>
        <taxon>Spermatophyta</taxon>
        <taxon>Magnoliopsida</taxon>
        <taxon>eudicotyledons</taxon>
        <taxon>Gunneridae</taxon>
        <taxon>Pentapetalae</taxon>
        <taxon>asterids</taxon>
        <taxon>lamiids</taxon>
        <taxon>Solanales</taxon>
        <taxon>Solanaceae</taxon>
        <taxon>Solanoideae</taxon>
        <taxon>Solaneae</taxon>
        <taxon>Solanum</taxon>
        <taxon>Solanum subgen. Lycopersicon</taxon>
    </lineage>
</organism>
<feature type="region of interest" description="Disordered" evidence="1">
    <location>
        <begin position="50"/>
        <end position="73"/>
    </location>
</feature>
<evidence type="ECO:0000313" key="2">
    <source>
        <dbReference type="EnsemblPlants" id="Solyc00g005092.1.1"/>
    </source>
</evidence>
<protein>
    <submittedName>
        <fullName evidence="2">Uncharacterized protein</fullName>
    </submittedName>
</protein>
<evidence type="ECO:0000256" key="1">
    <source>
        <dbReference type="SAM" id="MobiDB-lite"/>
    </source>
</evidence>
<accession>A0A494G8B0</accession>
<dbReference type="AlphaFoldDB" id="A0A494G8B0"/>
<evidence type="ECO:0000313" key="3">
    <source>
        <dbReference type="Proteomes" id="UP000004994"/>
    </source>
</evidence>
<dbReference type="EnsemblPlants" id="Solyc00g005092.1.1">
    <property type="protein sequence ID" value="Solyc00g005092.1.1"/>
    <property type="gene ID" value="Solyc00g005092.1"/>
</dbReference>
<dbReference type="Proteomes" id="UP000004994">
    <property type="component" value="Unassembled WGS sequence"/>
</dbReference>
<dbReference type="Gramene" id="Solyc00g005092.1.1">
    <property type="protein sequence ID" value="Solyc00g005092.1.1"/>
    <property type="gene ID" value="Solyc00g005092.1"/>
</dbReference>
<sequence length="73" mass="8203">MGIFKHQQITTKHVVGTHCSEQRLEEDEAAPAADWSCFWRCRLLLPSDAAGDPFSSMDTRSSEVEAQPLELKL</sequence>
<reference evidence="2" key="1">
    <citation type="journal article" date="2012" name="Nature">
        <title>The tomato genome sequence provides insights into fleshy fruit evolution.</title>
        <authorList>
            <consortium name="Tomato Genome Consortium"/>
        </authorList>
    </citation>
    <scope>NUCLEOTIDE SEQUENCE [LARGE SCALE GENOMIC DNA]</scope>
    <source>
        <strain evidence="2">cv. Heinz 1706</strain>
    </source>
</reference>
<dbReference type="InParanoid" id="A0A494G8B0"/>
<proteinExistence type="predicted"/>